<gene>
    <name evidence="15" type="ordered locus">Bcell_2019</name>
</gene>
<dbReference type="Pfam" id="PF01751">
    <property type="entry name" value="Toprim"/>
    <property type="match status" value="1"/>
</dbReference>
<keyword evidence="7" id="KW-0238">DNA-binding</keyword>
<keyword evidence="6" id="KW-0799">Topoisomerase</keyword>
<dbReference type="PRINTS" id="PR00417">
    <property type="entry name" value="PRTPISMRASEI"/>
</dbReference>
<dbReference type="GO" id="GO:0043597">
    <property type="term" value="C:cytoplasmic replication fork"/>
    <property type="evidence" value="ECO:0007669"/>
    <property type="project" value="TreeGrafter"/>
</dbReference>
<keyword evidence="8 15" id="KW-0413">Isomerase</keyword>
<sequence length="723" mass="82635">MKLIIAEKPDQGAKLAAPFSSKKQAGFIEISPNDTFPKGALVTWAVGHLCELVPPDYYHPHWKKWSLKNLPIIPEQFQHRVITSKWKQFNIIKRLIHDQRITEIIIAGDAGREGEAIIRIVLTLCKNSKPMKRLWISSLTKNAVLTGFNHLLDEAETRSLYYEALSRSCADWIVGINASRAYTLLLQQKGIKDIFSIGRVQTPTLALIVQREKEIETFKQEEFWEVVATFHMNNNQYKGKWHKENDSRLKEKELAEKIRRFCVHKEATIQSIEKKRKDFKPPFLLNLSNLQALANKRFKYSPQKTLDIAQKLYTKGIISYPRSDSNFITKEEAKMLPDILFKLSKLEHFEKYFPLQVESILNNKRYVNDKKVSDHYAIIPTEQVTNPTKLQSEESNIYILIVEQLIAAHYKSAIIDYTTIQTLVDNRATFLTKGKEIVQAGWREVLYKNDDKASNDEDQQLPALREGESGHVFDVDIKSGKTQPPKRFTEGELITVMKTAGKALDDKELVHILKNTEGLGTEATRAGIIQVLKDRKYIQVIKNQVFVTEKGKLLVEAVGDSILASPEMTAKWEKRLSEIGEGKAAPKIFIEQAKNLACNVLETANKQVENWDFKNIDISSIESFSSKNKKGRRQTVVGKCKKCDGQIIDKGSFYGCSNYRNTNCSFTLSKILLGKTITQTQVKKLLTKGKTDIIHGFKKNSKTFNASLILNTTTYKLEFKWDN</sequence>
<dbReference type="GO" id="GO:0006310">
    <property type="term" value="P:DNA recombination"/>
    <property type="evidence" value="ECO:0007669"/>
    <property type="project" value="TreeGrafter"/>
</dbReference>
<dbReference type="Gene3D" id="1.10.290.10">
    <property type="entry name" value="Topoisomerase I, domain 4"/>
    <property type="match status" value="1"/>
</dbReference>
<dbReference type="Gene3D" id="1.10.460.10">
    <property type="entry name" value="Topoisomerase I, domain 2"/>
    <property type="match status" value="1"/>
</dbReference>
<feature type="domain" description="Toprim" evidence="13">
    <location>
        <begin position="1"/>
        <end position="140"/>
    </location>
</feature>
<evidence type="ECO:0000256" key="10">
    <source>
        <dbReference type="ARBA" id="ARBA00031985"/>
    </source>
</evidence>
<dbReference type="GO" id="GO:0006281">
    <property type="term" value="P:DNA repair"/>
    <property type="evidence" value="ECO:0007669"/>
    <property type="project" value="TreeGrafter"/>
</dbReference>
<dbReference type="SMART" id="SM00436">
    <property type="entry name" value="TOP1Bc"/>
    <property type="match status" value="1"/>
</dbReference>
<comment type="similarity">
    <text evidence="2">Belongs to the type IA topoisomerase family.</text>
</comment>
<dbReference type="PANTHER" id="PTHR11390">
    <property type="entry name" value="PROKARYOTIC DNA TOPOISOMERASE"/>
    <property type="match status" value="1"/>
</dbReference>
<dbReference type="STRING" id="649639.Bcell_2019"/>
<dbReference type="Proteomes" id="UP000001401">
    <property type="component" value="Chromosome"/>
</dbReference>
<dbReference type="AlphaFoldDB" id="E6U0W9"/>
<dbReference type="RefSeq" id="WP_013488617.1">
    <property type="nucleotide sequence ID" value="NC_014829.1"/>
</dbReference>
<keyword evidence="5" id="KW-0460">Magnesium</keyword>
<organism evidence="15 16">
    <name type="scientific">Evansella cellulosilytica (strain ATCC 21833 / DSM 2522 / FERM P-1141 / JCM 9156 / N-4)</name>
    <name type="common">Bacillus cellulosilyticus</name>
    <dbReference type="NCBI Taxonomy" id="649639"/>
    <lineage>
        <taxon>Bacteria</taxon>
        <taxon>Bacillati</taxon>
        <taxon>Bacillota</taxon>
        <taxon>Bacilli</taxon>
        <taxon>Bacillales</taxon>
        <taxon>Bacillaceae</taxon>
        <taxon>Evansella</taxon>
    </lineage>
</organism>
<dbReference type="NCBIfam" id="TIGR01056">
    <property type="entry name" value="topB"/>
    <property type="match status" value="1"/>
</dbReference>
<evidence type="ECO:0000256" key="4">
    <source>
        <dbReference type="ARBA" id="ARBA00022723"/>
    </source>
</evidence>
<dbReference type="SMART" id="SM00493">
    <property type="entry name" value="TOPRIM"/>
    <property type="match status" value="1"/>
</dbReference>
<dbReference type="PROSITE" id="PS00396">
    <property type="entry name" value="TOPO_IA_1"/>
    <property type="match status" value="1"/>
</dbReference>
<accession>E6U0W9</accession>
<evidence type="ECO:0000256" key="2">
    <source>
        <dbReference type="ARBA" id="ARBA00009446"/>
    </source>
</evidence>
<dbReference type="KEGG" id="bco:Bcell_2019"/>
<dbReference type="Gene3D" id="3.40.50.140">
    <property type="match status" value="1"/>
</dbReference>
<evidence type="ECO:0000256" key="8">
    <source>
        <dbReference type="ARBA" id="ARBA00023235"/>
    </source>
</evidence>
<dbReference type="InterPro" id="IPR005738">
    <property type="entry name" value="TopoIII"/>
</dbReference>
<dbReference type="PANTHER" id="PTHR11390:SF21">
    <property type="entry name" value="DNA TOPOISOMERASE 3-ALPHA"/>
    <property type="match status" value="1"/>
</dbReference>
<dbReference type="InterPro" id="IPR013825">
    <property type="entry name" value="Topo_IA_cen_sub2"/>
</dbReference>
<dbReference type="InterPro" id="IPR013497">
    <property type="entry name" value="Topo_IA_cen"/>
</dbReference>
<dbReference type="InterPro" id="IPR023406">
    <property type="entry name" value="Topo_IA_AS"/>
</dbReference>
<dbReference type="Pfam" id="PF01131">
    <property type="entry name" value="Topoisom_bac"/>
    <property type="match status" value="1"/>
</dbReference>
<dbReference type="InterPro" id="IPR013824">
    <property type="entry name" value="Topo_IA_cen_sub1"/>
</dbReference>
<evidence type="ECO:0000259" key="14">
    <source>
        <dbReference type="PROSITE" id="PS52039"/>
    </source>
</evidence>
<protein>
    <recommendedName>
        <fullName evidence="3">DNA topoisomerase</fullName>
        <ecNumber evidence="3">5.6.2.1</ecNumber>
    </recommendedName>
    <alternativeName>
        <fullName evidence="12">Omega-protein</fullName>
    </alternativeName>
    <alternativeName>
        <fullName evidence="11">Relaxing enzyme</fullName>
    </alternativeName>
    <alternativeName>
        <fullName evidence="9">Swivelase</fullName>
    </alternativeName>
    <alternativeName>
        <fullName evidence="10">Untwisting enzyme</fullName>
    </alternativeName>
</protein>
<evidence type="ECO:0000256" key="6">
    <source>
        <dbReference type="ARBA" id="ARBA00023029"/>
    </source>
</evidence>
<name>E6U0W9_EVAC2</name>
<evidence type="ECO:0000256" key="7">
    <source>
        <dbReference type="ARBA" id="ARBA00023125"/>
    </source>
</evidence>
<dbReference type="InterPro" id="IPR025589">
    <property type="entry name" value="Toprim_C_rpt"/>
</dbReference>
<comment type="catalytic activity">
    <reaction evidence="1">
        <text>ATP-independent breakage of single-stranded DNA, followed by passage and rejoining.</text>
        <dbReference type="EC" id="5.6.2.1"/>
    </reaction>
</comment>
<evidence type="ECO:0000313" key="15">
    <source>
        <dbReference type="EMBL" id="ADU30281.1"/>
    </source>
</evidence>
<dbReference type="InterPro" id="IPR003602">
    <property type="entry name" value="Topo_IA_DNA-bd_dom"/>
</dbReference>
<proteinExistence type="inferred from homology"/>
<dbReference type="Gene3D" id="2.70.20.10">
    <property type="entry name" value="Topoisomerase I, domain 3"/>
    <property type="match status" value="1"/>
</dbReference>
<evidence type="ECO:0000256" key="5">
    <source>
        <dbReference type="ARBA" id="ARBA00022842"/>
    </source>
</evidence>
<dbReference type="CDD" id="cd00186">
    <property type="entry name" value="TOP1Ac"/>
    <property type="match status" value="1"/>
</dbReference>
<evidence type="ECO:0000256" key="3">
    <source>
        <dbReference type="ARBA" id="ARBA00012891"/>
    </source>
</evidence>
<dbReference type="PROSITE" id="PS50880">
    <property type="entry name" value="TOPRIM"/>
    <property type="match status" value="1"/>
</dbReference>
<dbReference type="SMART" id="SM00437">
    <property type="entry name" value="TOP1Ac"/>
    <property type="match status" value="1"/>
</dbReference>
<dbReference type="OrthoDB" id="9803554at2"/>
<evidence type="ECO:0000256" key="12">
    <source>
        <dbReference type="ARBA" id="ARBA00032877"/>
    </source>
</evidence>
<dbReference type="PROSITE" id="PS52039">
    <property type="entry name" value="TOPO_IA_2"/>
    <property type="match status" value="1"/>
</dbReference>
<dbReference type="GO" id="GO:0006265">
    <property type="term" value="P:DNA topological change"/>
    <property type="evidence" value="ECO:0007669"/>
    <property type="project" value="InterPro"/>
</dbReference>
<dbReference type="GO" id="GO:0003677">
    <property type="term" value="F:DNA binding"/>
    <property type="evidence" value="ECO:0007669"/>
    <property type="project" value="UniProtKB-KW"/>
</dbReference>
<dbReference type="Pfam" id="PF13342">
    <property type="entry name" value="Toprim_Crpt"/>
    <property type="match status" value="1"/>
</dbReference>
<dbReference type="NCBIfam" id="NF005829">
    <property type="entry name" value="PRK07726.1"/>
    <property type="match status" value="1"/>
</dbReference>
<dbReference type="InterPro" id="IPR013826">
    <property type="entry name" value="Topo_IA_cen_sub3"/>
</dbReference>
<dbReference type="GO" id="GO:0003917">
    <property type="term" value="F:DNA topoisomerase type I (single strand cut, ATP-independent) activity"/>
    <property type="evidence" value="ECO:0007669"/>
    <property type="project" value="UniProtKB-EC"/>
</dbReference>
<feature type="domain" description="Topo IA-type catalytic" evidence="14">
    <location>
        <begin position="157"/>
        <end position="601"/>
    </location>
</feature>
<reference evidence="15" key="1">
    <citation type="submission" date="2010-12" db="EMBL/GenBank/DDBJ databases">
        <title>Complete sequence of Bacillus cellulosilyticus DSM 2522.</title>
        <authorList>
            <consortium name="US DOE Joint Genome Institute"/>
            <person name="Lucas S."/>
            <person name="Copeland A."/>
            <person name="Lapidus A."/>
            <person name="Cheng J.-F."/>
            <person name="Bruce D."/>
            <person name="Goodwin L."/>
            <person name="Pitluck S."/>
            <person name="Chertkov O."/>
            <person name="Detter J.C."/>
            <person name="Han C."/>
            <person name="Tapia R."/>
            <person name="Land M."/>
            <person name="Hauser L."/>
            <person name="Jeffries C."/>
            <person name="Kyrpides N."/>
            <person name="Ivanova N."/>
            <person name="Mikhailova N."/>
            <person name="Brumm P."/>
            <person name="Mead D."/>
            <person name="Woyke T."/>
        </authorList>
    </citation>
    <scope>NUCLEOTIDE SEQUENCE [LARGE SCALE GENOMIC DNA]</scope>
    <source>
        <strain evidence="15">DSM 2522</strain>
    </source>
</reference>
<dbReference type="InterPro" id="IPR003601">
    <property type="entry name" value="Topo_IA_2"/>
</dbReference>
<dbReference type="EMBL" id="CP002394">
    <property type="protein sequence ID" value="ADU30281.1"/>
    <property type="molecule type" value="Genomic_DNA"/>
</dbReference>
<dbReference type="InterPro" id="IPR023405">
    <property type="entry name" value="Topo_IA_core_domain"/>
</dbReference>
<dbReference type="InterPro" id="IPR000380">
    <property type="entry name" value="Topo_IA"/>
</dbReference>
<dbReference type="InterPro" id="IPR006171">
    <property type="entry name" value="TOPRIM_dom"/>
</dbReference>
<evidence type="ECO:0000259" key="13">
    <source>
        <dbReference type="PROSITE" id="PS50880"/>
    </source>
</evidence>
<evidence type="ECO:0000256" key="1">
    <source>
        <dbReference type="ARBA" id="ARBA00000213"/>
    </source>
</evidence>
<dbReference type="GO" id="GO:0046872">
    <property type="term" value="F:metal ion binding"/>
    <property type="evidence" value="ECO:0007669"/>
    <property type="project" value="UniProtKB-KW"/>
</dbReference>
<keyword evidence="16" id="KW-1185">Reference proteome</keyword>
<evidence type="ECO:0000256" key="9">
    <source>
        <dbReference type="ARBA" id="ARBA00030003"/>
    </source>
</evidence>
<dbReference type="EC" id="5.6.2.1" evidence="3"/>
<evidence type="ECO:0000256" key="11">
    <source>
        <dbReference type="ARBA" id="ARBA00032235"/>
    </source>
</evidence>
<dbReference type="InterPro" id="IPR034144">
    <property type="entry name" value="TOPRIM_TopoIII"/>
</dbReference>
<dbReference type="eggNOG" id="COG0550">
    <property type="taxonomic scope" value="Bacteria"/>
</dbReference>
<dbReference type="HOGENOM" id="CLU_002929_5_2_9"/>
<keyword evidence="4" id="KW-0479">Metal-binding</keyword>
<dbReference type="CDD" id="cd03362">
    <property type="entry name" value="TOPRIM_TopoIA_TopoIII"/>
    <property type="match status" value="1"/>
</dbReference>
<dbReference type="SUPFAM" id="SSF56712">
    <property type="entry name" value="Prokaryotic type I DNA topoisomerase"/>
    <property type="match status" value="1"/>
</dbReference>
<evidence type="ECO:0000313" key="16">
    <source>
        <dbReference type="Proteomes" id="UP000001401"/>
    </source>
</evidence>